<keyword evidence="3" id="KW-1185">Reference proteome</keyword>
<comment type="caution">
    <text evidence="2">The sequence shown here is derived from an EMBL/GenBank/DDBJ whole genome shotgun (WGS) entry which is preliminary data.</text>
</comment>
<gene>
    <name evidence="2" type="ORF">CCMA1212_009173</name>
</gene>
<evidence type="ECO:0000256" key="1">
    <source>
        <dbReference type="SAM" id="MobiDB-lite"/>
    </source>
</evidence>
<dbReference type="GeneID" id="300580718"/>
<name>A0ABY2GU16_9HYPO</name>
<dbReference type="EMBL" id="PPTA01000016">
    <property type="protein sequence ID" value="TFA98978.1"/>
    <property type="molecule type" value="Genomic_DNA"/>
</dbReference>
<organism evidence="2 3">
    <name type="scientific">Trichoderma ghanense</name>
    <dbReference type="NCBI Taxonomy" id="65468"/>
    <lineage>
        <taxon>Eukaryota</taxon>
        <taxon>Fungi</taxon>
        <taxon>Dikarya</taxon>
        <taxon>Ascomycota</taxon>
        <taxon>Pezizomycotina</taxon>
        <taxon>Sordariomycetes</taxon>
        <taxon>Hypocreomycetidae</taxon>
        <taxon>Hypocreales</taxon>
        <taxon>Hypocreaceae</taxon>
        <taxon>Trichoderma</taxon>
    </lineage>
</organism>
<proteinExistence type="predicted"/>
<sequence length="57" mass="6272">MEPSRELEVKPPGSSESLPADHGKHLGAHFSNRRRRLAGGCRPPDVTRANGRLRRSA</sequence>
<dbReference type="Proteomes" id="UP001642720">
    <property type="component" value="Unassembled WGS sequence"/>
</dbReference>
<feature type="compositionally biased region" description="Basic residues" evidence="1">
    <location>
        <begin position="25"/>
        <end position="37"/>
    </location>
</feature>
<dbReference type="RefSeq" id="XP_073555180.1">
    <property type="nucleotide sequence ID" value="XM_073706268.1"/>
</dbReference>
<feature type="region of interest" description="Disordered" evidence="1">
    <location>
        <begin position="1"/>
        <end position="57"/>
    </location>
</feature>
<evidence type="ECO:0000313" key="2">
    <source>
        <dbReference type="EMBL" id="TFA98978.1"/>
    </source>
</evidence>
<protein>
    <submittedName>
        <fullName evidence="2">Uncharacterized protein</fullName>
    </submittedName>
</protein>
<accession>A0ABY2GU16</accession>
<reference evidence="2 3" key="1">
    <citation type="submission" date="2018-01" db="EMBL/GenBank/DDBJ databases">
        <title>Genome characterization of the sugarcane-associated fungus Trichoderma ghanense CCMA-1212 and their application in lignocelulose bioconversion.</title>
        <authorList>
            <person name="Steindorff A.S."/>
            <person name="Mendes T.D."/>
            <person name="Vilela E.S.D."/>
            <person name="Rodrigues D.S."/>
            <person name="Formighieri E.F."/>
            <person name="Melo I.S."/>
            <person name="Favaro L.C.L."/>
        </authorList>
    </citation>
    <scope>NUCLEOTIDE SEQUENCE [LARGE SCALE GENOMIC DNA]</scope>
    <source>
        <strain evidence="2 3">CCMA-1212</strain>
    </source>
</reference>
<evidence type="ECO:0000313" key="3">
    <source>
        <dbReference type="Proteomes" id="UP001642720"/>
    </source>
</evidence>